<name>G1WLI6_9ACTN</name>
<dbReference type="OrthoDB" id="9804511at2"/>
<evidence type="ECO:0000259" key="2">
    <source>
        <dbReference type="PROSITE" id="PS51272"/>
    </source>
</evidence>
<dbReference type="Pfam" id="PF00395">
    <property type="entry name" value="SLH"/>
    <property type="match status" value="3"/>
</dbReference>
<evidence type="ECO:0000256" key="1">
    <source>
        <dbReference type="SAM" id="SignalP"/>
    </source>
</evidence>
<feature type="domain" description="SLH" evidence="2">
    <location>
        <begin position="686"/>
        <end position="750"/>
    </location>
</feature>
<keyword evidence="1" id="KW-0732">Signal</keyword>
<reference evidence="3 4" key="1">
    <citation type="submission" date="2011-06" db="EMBL/GenBank/DDBJ databases">
        <title>The Genome Sequence of Collinsella tanakaei YIT 12063.</title>
        <authorList>
            <consortium name="The Broad Institute Genome Sequencing Platform"/>
            <person name="Earl A."/>
            <person name="Ward D."/>
            <person name="Feldgarden M."/>
            <person name="Gevers D."/>
            <person name="Morotomi M."/>
            <person name="Young S.K."/>
            <person name="Zeng Q."/>
            <person name="Gargeya S."/>
            <person name="Fitzgerald M."/>
            <person name="Haas B."/>
            <person name="Abouelleil A."/>
            <person name="Alvarado L."/>
            <person name="Arachchi H.M."/>
            <person name="Berlin A."/>
            <person name="Brown A."/>
            <person name="Chapman S.B."/>
            <person name="Chen Z."/>
            <person name="Dunbar C."/>
            <person name="Freedman E."/>
            <person name="Gearin G."/>
            <person name="Gellesch M."/>
            <person name="Goldberg J."/>
            <person name="Griggs A."/>
            <person name="Gujja S."/>
            <person name="Heiman D."/>
            <person name="Howarth C."/>
            <person name="Larson L."/>
            <person name="Lui A."/>
            <person name="MacDonald P.J.P."/>
            <person name="Mehta T."/>
            <person name="Montmayeur A."/>
            <person name="Murphy C."/>
            <person name="Neiman D."/>
            <person name="Pearson M."/>
            <person name="Priest M."/>
            <person name="Roberts A."/>
            <person name="Saif S."/>
            <person name="Shea T."/>
            <person name="Shenoy N."/>
            <person name="Sisk P."/>
            <person name="Stolte C."/>
            <person name="Sykes S."/>
            <person name="Wortman J."/>
            <person name="Nusbaum C."/>
            <person name="Birren B."/>
        </authorList>
    </citation>
    <scope>NUCLEOTIDE SEQUENCE [LARGE SCALE GENOMIC DNA]</scope>
    <source>
        <strain evidence="3 4">YIT 12063</strain>
    </source>
</reference>
<accession>G1WLI6</accession>
<organism evidence="3 4">
    <name type="scientific">Collinsella tanakaei YIT 12063</name>
    <dbReference type="NCBI Taxonomy" id="742742"/>
    <lineage>
        <taxon>Bacteria</taxon>
        <taxon>Bacillati</taxon>
        <taxon>Actinomycetota</taxon>
        <taxon>Coriobacteriia</taxon>
        <taxon>Coriobacteriales</taxon>
        <taxon>Coriobacteriaceae</taxon>
        <taxon>Collinsella</taxon>
    </lineage>
</organism>
<sequence>MTACVNKKSKRVAAVVTASLVGALSIGAPAVALATGTTNIETLSASEESAFSRGTVELDTNKTGLTLDSANGVYNVTANEAGQALNVKATYVTPLGASKITLAGDDDYTVSFYKADDKFNKTGDKIANISEPGKYVVVVKAVGGTYKGGEAVAKVNVKGASLKGISYYEVDASDPYAVSDKTITYTGGKLNIGFQVNGAYLVEGQDYSVKILRAGTDNVAAAPGVDVVEYGSYVGYVTGLGQYAGESEEVPFTVARFDWSNAKIDAIQVLGSDSAPTHPEKVYTGTVGNANYAELDPSLVTLSFGRYSDGSTQLFDKTGTYTFGATVDTSNKSIKESTKDGKALVKNVTVYKCAAAATFTYNDEAIADSYTVDLSKKQSFSTKDIKVLNGTKEIASTGYTISVTTADTGSADKTSDLESGVPGTYTVTVSVKPDDTAVNYAVGGTKTFTVKVVRGTVDADANVYVYLKSSGKVITSFSKEYDGAAVSVDSSNPTFEVKAFDADNEEIKNADLSMTLCDKDGNALPAKSVTDAGSYILKITSGSYNLTGTTELPVTISKVDLSTIKVGKLETKAGGSYLPLKTTDYLWKELDLRYNTGVADSDDNDSATDDEGWDVLSDSFLADTYLKAEKWDADKQTWVKTSYPTRINSEGTFRITLAGTKEQSKNYKFANSDCTTTVEFKCVDKNKLIFDDVNAEEWYVDPIAEAKAAGYMSGYNGKLVFGPTKSITRGEVACVLFNMAGGDKVEVDEGHYDETHGWKSFDDVNGKEFYGKAIAWAKNAGVVNGYGDGTFRPDKSVTREEFACMLANFAALKGDDVEGADADLSGFGDSASVSDWALDAVEWAVENGVMGNGGFLAPANSISRAETAAMAVNYMPFWK</sequence>
<evidence type="ECO:0000313" key="4">
    <source>
        <dbReference type="Proteomes" id="UP000004830"/>
    </source>
</evidence>
<feature type="domain" description="SLH" evidence="2">
    <location>
        <begin position="824"/>
        <end position="879"/>
    </location>
</feature>
<dbReference type="PATRIC" id="fig|742742.3.peg.2181"/>
<dbReference type="GeneID" id="62759869"/>
<keyword evidence="4" id="KW-1185">Reference proteome</keyword>
<feature type="signal peptide" evidence="1">
    <location>
        <begin position="1"/>
        <end position="34"/>
    </location>
</feature>
<gene>
    <name evidence="3" type="ORF">HMPREF9452_02199</name>
</gene>
<dbReference type="RefSeq" id="WP_009142221.1">
    <property type="nucleotide sequence ID" value="NZ_JH126476.1"/>
</dbReference>
<feature type="domain" description="SLH" evidence="2">
    <location>
        <begin position="757"/>
        <end position="820"/>
    </location>
</feature>
<evidence type="ECO:0000313" key="3">
    <source>
        <dbReference type="EMBL" id="EGX68348.1"/>
    </source>
</evidence>
<comment type="caution">
    <text evidence="3">The sequence shown here is derived from an EMBL/GenBank/DDBJ whole genome shotgun (WGS) entry which is preliminary data.</text>
</comment>
<dbReference type="PROSITE" id="PS51272">
    <property type="entry name" value="SLH"/>
    <property type="match status" value="3"/>
</dbReference>
<dbReference type="AlphaFoldDB" id="G1WLI6"/>
<dbReference type="InterPro" id="IPR001119">
    <property type="entry name" value="SLH_dom"/>
</dbReference>
<feature type="chain" id="PRO_5003425133" description="SLH domain-containing protein" evidence="1">
    <location>
        <begin position="35"/>
        <end position="879"/>
    </location>
</feature>
<dbReference type="HOGENOM" id="CLU_335164_0_0_11"/>
<proteinExistence type="predicted"/>
<protein>
    <recommendedName>
        <fullName evidence="2">SLH domain-containing protein</fullName>
    </recommendedName>
</protein>
<dbReference type="eggNOG" id="COG5263">
    <property type="taxonomic scope" value="Bacteria"/>
</dbReference>
<dbReference type="EMBL" id="ADLS01000034">
    <property type="protein sequence ID" value="EGX68348.1"/>
    <property type="molecule type" value="Genomic_DNA"/>
</dbReference>
<dbReference type="STRING" id="742742.HMPREF9452_02199"/>
<dbReference type="Proteomes" id="UP000004830">
    <property type="component" value="Unassembled WGS sequence"/>
</dbReference>